<dbReference type="SUPFAM" id="SSF55961">
    <property type="entry name" value="Bet v1-like"/>
    <property type="match status" value="1"/>
</dbReference>
<protein>
    <submittedName>
        <fullName evidence="3">SRPBCC domain-containing protein</fullName>
    </submittedName>
</protein>
<organism evidence="3 4">
    <name type="scientific">Paenibacillus sepulcri</name>
    <dbReference type="NCBI Taxonomy" id="359917"/>
    <lineage>
        <taxon>Bacteria</taxon>
        <taxon>Bacillati</taxon>
        <taxon>Bacillota</taxon>
        <taxon>Bacilli</taxon>
        <taxon>Bacillales</taxon>
        <taxon>Paenibacillaceae</taxon>
        <taxon>Paenibacillus</taxon>
    </lineage>
</organism>
<reference evidence="3 4" key="1">
    <citation type="submission" date="2021-07" db="EMBL/GenBank/DDBJ databases">
        <title>Paenibacillus radiodurans sp. nov., isolated from the southeastern edge of Tengger Desert.</title>
        <authorList>
            <person name="Zhang G."/>
        </authorList>
    </citation>
    <scope>NUCLEOTIDE SEQUENCE [LARGE SCALE GENOMIC DNA]</scope>
    <source>
        <strain evidence="3 4">CCM 7311</strain>
    </source>
</reference>
<evidence type="ECO:0000256" key="1">
    <source>
        <dbReference type="ARBA" id="ARBA00006817"/>
    </source>
</evidence>
<gene>
    <name evidence="3" type="ORF">K0U00_33420</name>
</gene>
<comment type="caution">
    <text evidence="3">The sequence shown here is derived from an EMBL/GenBank/DDBJ whole genome shotgun (WGS) entry which is preliminary data.</text>
</comment>
<evidence type="ECO:0000313" key="4">
    <source>
        <dbReference type="Proteomes" id="UP001519887"/>
    </source>
</evidence>
<dbReference type="InterPro" id="IPR023393">
    <property type="entry name" value="START-like_dom_sf"/>
</dbReference>
<proteinExistence type="inferred from homology"/>
<dbReference type="Pfam" id="PF08327">
    <property type="entry name" value="AHSA1"/>
    <property type="match status" value="1"/>
</dbReference>
<dbReference type="Gene3D" id="3.30.530.20">
    <property type="match status" value="1"/>
</dbReference>
<comment type="similarity">
    <text evidence="1">Belongs to the AHA1 family.</text>
</comment>
<dbReference type="Proteomes" id="UP001519887">
    <property type="component" value="Unassembled WGS sequence"/>
</dbReference>
<evidence type="ECO:0000313" key="3">
    <source>
        <dbReference type="EMBL" id="MBW7458960.1"/>
    </source>
</evidence>
<evidence type="ECO:0000259" key="2">
    <source>
        <dbReference type="Pfam" id="PF08327"/>
    </source>
</evidence>
<keyword evidence="4" id="KW-1185">Reference proteome</keyword>
<dbReference type="InterPro" id="IPR013538">
    <property type="entry name" value="ASHA1/2-like_C"/>
</dbReference>
<feature type="domain" description="Activator of Hsp90 ATPase homologue 1/2-like C-terminal" evidence="2">
    <location>
        <begin position="10"/>
        <end position="90"/>
    </location>
</feature>
<sequence length="94" mass="10637">MQALLPWPNRTGCKITYIEVVRPGRLVYSHGGDGDDEQFHVTVTFAEQGNKTRLTMRSLFKSAEETDTVVKEYGAVEGAKETLDRFEEQLAKLM</sequence>
<name>A0ABS7CE26_9BACL</name>
<dbReference type="EMBL" id="JAHZIK010001420">
    <property type="protein sequence ID" value="MBW7458960.1"/>
    <property type="molecule type" value="Genomic_DNA"/>
</dbReference>
<accession>A0ABS7CE26</accession>